<dbReference type="OrthoDB" id="1095242at2759"/>
<evidence type="ECO:0000256" key="3">
    <source>
        <dbReference type="ARBA" id="ARBA00023163"/>
    </source>
</evidence>
<evidence type="ECO:0000256" key="2">
    <source>
        <dbReference type="ARBA" id="ARBA00023015"/>
    </source>
</evidence>
<protein>
    <submittedName>
        <fullName evidence="7">Transcription factor Cph1p</fullName>
    </submittedName>
</protein>
<keyword evidence="3" id="KW-0804">Transcription</keyword>
<evidence type="ECO:0000256" key="1">
    <source>
        <dbReference type="ARBA" id="ARBA00004123"/>
    </source>
</evidence>
<evidence type="ECO:0000256" key="6">
    <source>
        <dbReference type="SAM" id="MobiDB-lite"/>
    </source>
</evidence>
<dbReference type="PANTHER" id="PTHR47427:SF1">
    <property type="entry name" value="PROTEIN STE12"/>
    <property type="match status" value="1"/>
</dbReference>
<dbReference type="InterPro" id="IPR003120">
    <property type="entry name" value="Ste12"/>
</dbReference>
<comment type="caution">
    <text evidence="7">The sequence shown here is derived from an EMBL/GenBank/DDBJ whole genome shotgun (WGS) entry which is preliminary data.</text>
</comment>
<reference evidence="7" key="1">
    <citation type="submission" date="2022-03" db="EMBL/GenBank/DDBJ databases">
        <authorList>
            <person name="Legras J.-L."/>
            <person name="Devillers H."/>
            <person name="Grondin C."/>
        </authorList>
    </citation>
    <scope>NUCLEOTIDE SEQUENCE</scope>
    <source>
        <strain evidence="7">CLIB 1423</strain>
    </source>
</reference>
<evidence type="ECO:0000313" key="7">
    <source>
        <dbReference type="EMBL" id="CAH2351888.1"/>
    </source>
</evidence>
<feature type="region of interest" description="Disordered" evidence="6">
    <location>
        <begin position="390"/>
        <end position="422"/>
    </location>
</feature>
<organism evidence="7 8">
    <name type="scientific">[Candida] railenensis</name>
    <dbReference type="NCBI Taxonomy" id="45579"/>
    <lineage>
        <taxon>Eukaryota</taxon>
        <taxon>Fungi</taxon>
        <taxon>Dikarya</taxon>
        <taxon>Ascomycota</taxon>
        <taxon>Saccharomycotina</taxon>
        <taxon>Pichiomycetes</taxon>
        <taxon>Debaryomycetaceae</taxon>
        <taxon>Kurtzmaniella</taxon>
    </lineage>
</organism>
<dbReference type="GO" id="GO:0003700">
    <property type="term" value="F:DNA-binding transcription factor activity"/>
    <property type="evidence" value="ECO:0007669"/>
    <property type="project" value="InterPro"/>
</dbReference>
<keyword evidence="2" id="KW-0805">Transcription regulation</keyword>
<feature type="region of interest" description="Disordered" evidence="6">
    <location>
        <begin position="542"/>
        <end position="628"/>
    </location>
</feature>
<sequence>MADCSVKESLRLIEDLKFFLATAPANWQENQVIRRYYLNHDEGFVSCVFWNNLYFVTGTDIVRCIVYKFEHFGRKIIDRKKFEEGIFSDLRNLKCGTDAILEPPRSDFLEFLFKNSCLRTQKKQKVFFWFNVPHDKLMADALERDLKKEALDQKPTTIAYREPAVSFNYDDKSPLYTQLIEHMDKQQKFNRMDGDNNMEEHSNIHEQQDPINKITEVPEEEEDSEDRVDEQLDKANATIKQKGYDFLTQQTPVQYKNTEYEDDFPLDYFDTQAQNGGAESDEYFNVDVSGVVGGGNSTGNYEEHYDTYIDPSIFVAPTANPLVFNNEYLIEQTQPLKSAKYPPAISFSQAIAGGRLASSKEEYFPGSQPQSAKYTQFQRSLVPQQPLQQFAGSQQMSIPQPPPQHLPQQQLQQQQQQQQHFWNESSNVFPQQQYYNGEAGYLPFQQQQQQVESEYWTYADQQAQLSQQQQFAQQYQQPIMTNGNYYVPGGESESYNPMYQPVNSSMVVHHPVSAGGMHTAGEFPINRAPSRHHPINNKLMNAKRQGPLPQRNFSGGGGVSKPESTKRHTQPYANLQEVVANKATKVTKKEDDEEPLLHSVSKKTSFIPTPESSVSQVETHTANPAQSE</sequence>
<keyword evidence="4" id="KW-0539">Nucleus</keyword>
<dbReference type="Pfam" id="PF02200">
    <property type="entry name" value="STE"/>
    <property type="match status" value="1"/>
</dbReference>
<dbReference type="Proteomes" id="UP000837801">
    <property type="component" value="Unassembled WGS sequence"/>
</dbReference>
<comment type="similarity">
    <text evidence="5">Belongs to the STE12 transcription factor family.</text>
</comment>
<proteinExistence type="inferred from homology"/>
<dbReference type="SMART" id="SM00424">
    <property type="entry name" value="STE"/>
    <property type="match status" value="1"/>
</dbReference>
<dbReference type="AlphaFoldDB" id="A0A9P0QMA7"/>
<feature type="compositionally biased region" description="Low complexity" evidence="6">
    <location>
        <begin position="406"/>
        <end position="420"/>
    </location>
</feature>
<dbReference type="EMBL" id="CAKXYY010000005">
    <property type="protein sequence ID" value="CAH2351888.1"/>
    <property type="molecule type" value="Genomic_DNA"/>
</dbReference>
<dbReference type="GO" id="GO:1990526">
    <property type="term" value="C:Ste12p-Dig1p-Dig2p complex"/>
    <property type="evidence" value="ECO:0007669"/>
    <property type="project" value="TreeGrafter"/>
</dbReference>
<name>A0A9P0QMA7_9ASCO</name>
<gene>
    <name evidence="7" type="ORF">CLIB1423_05S00650</name>
</gene>
<dbReference type="InterPro" id="IPR052127">
    <property type="entry name" value="STE12_transcription_factor"/>
</dbReference>
<accession>A0A9P0QMA7</accession>
<dbReference type="PANTHER" id="PTHR47427">
    <property type="entry name" value="PROTEIN STE12"/>
    <property type="match status" value="1"/>
</dbReference>
<keyword evidence="8" id="KW-1185">Reference proteome</keyword>
<comment type="subcellular location">
    <subcellularLocation>
        <location evidence="1">Nucleus</location>
    </subcellularLocation>
</comment>
<evidence type="ECO:0000256" key="5">
    <source>
        <dbReference type="ARBA" id="ARBA00024345"/>
    </source>
</evidence>
<evidence type="ECO:0000313" key="8">
    <source>
        <dbReference type="Proteomes" id="UP000837801"/>
    </source>
</evidence>
<dbReference type="GO" id="GO:2000220">
    <property type="term" value="P:regulation of pseudohyphal growth"/>
    <property type="evidence" value="ECO:0007669"/>
    <property type="project" value="TreeGrafter"/>
</dbReference>
<dbReference type="GO" id="GO:1990527">
    <property type="term" value="C:Tec1p-Ste12p-Dig1p complex"/>
    <property type="evidence" value="ECO:0007669"/>
    <property type="project" value="TreeGrafter"/>
</dbReference>
<evidence type="ECO:0000256" key="4">
    <source>
        <dbReference type="ARBA" id="ARBA00023242"/>
    </source>
</evidence>
<feature type="compositionally biased region" description="Polar residues" evidence="6">
    <location>
        <begin position="602"/>
        <end position="628"/>
    </location>
</feature>
<dbReference type="GO" id="GO:0005634">
    <property type="term" value="C:nucleus"/>
    <property type="evidence" value="ECO:0007669"/>
    <property type="project" value="UniProtKB-SubCell"/>
</dbReference>